<reference evidence="3" key="1">
    <citation type="submission" date="2023-06" db="EMBL/GenBank/DDBJ databases">
        <title>A Treasure from Seagulls: Isolation and Description of Aciduricobacillus qingdaonensis gen. nov., sp. nov., a Rare Obligately Uric Acid-utilizing Member in the Family Bacillaceae.</title>
        <authorList>
            <person name="Liu W."/>
            <person name="Wang B."/>
        </authorList>
    </citation>
    <scope>NUCLEOTIDE SEQUENCE</scope>
    <source>
        <strain evidence="3">44XB</strain>
    </source>
</reference>
<evidence type="ECO:0000313" key="3">
    <source>
        <dbReference type="EMBL" id="WLV23780.1"/>
    </source>
</evidence>
<organism evidence="3 4">
    <name type="scientific">Aciduricibacillus chroicocephali</name>
    <dbReference type="NCBI Taxonomy" id="3054939"/>
    <lineage>
        <taxon>Bacteria</taxon>
        <taxon>Bacillati</taxon>
        <taxon>Bacillota</taxon>
        <taxon>Bacilli</taxon>
        <taxon>Bacillales</taxon>
        <taxon>Bacillaceae</taxon>
        <taxon>Aciduricibacillus</taxon>
    </lineage>
</organism>
<feature type="transmembrane region" description="Helical" evidence="1">
    <location>
        <begin position="15"/>
        <end position="34"/>
    </location>
</feature>
<dbReference type="RefSeq" id="WP_348026139.1">
    <property type="nucleotide sequence ID" value="NZ_CP129113.1"/>
</dbReference>
<evidence type="ECO:0000259" key="2">
    <source>
        <dbReference type="Pfam" id="PF26347"/>
    </source>
</evidence>
<evidence type="ECO:0000313" key="4">
    <source>
        <dbReference type="Proteomes" id="UP001180087"/>
    </source>
</evidence>
<dbReference type="Proteomes" id="UP001180087">
    <property type="component" value="Chromosome"/>
</dbReference>
<proteinExistence type="predicted"/>
<name>A0ABY9KTB1_9BACI</name>
<keyword evidence="1" id="KW-0472">Membrane</keyword>
<gene>
    <name evidence="3" type="ORF">QR721_09005</name>
</gene>
<sequence>MHIPPYHKQPGWQRFFAGAFFGGLIAYMIFLFMYGTMQADFQEEHLALKAETAELKRQNTALLEDNQNLDEKSKEEIGIDSIDIAILNSEEMKFDRLLGHQLTELVREEVDQIIGAPIGSVAENADLLVSTIENKTYEIDDFSYKLEVRRLTIYKKVHIAVHAKFKK</sequence>
<dbReference type="InterPro" id="IPR058620">
    <property type="entry name" value="YtrI_C"/>
</dbReference>
<dbReference type="InterPro" id="IPR048198">
    <property type="entry name" value="YtrI"/>
</dbReference>
<dbReference type="Pfam" id="PF26347">
    <property type="entry name" value="YtrI_sporulation"/>
    <property type="match status" value="1"/>
</dbReference>
<feature type="domain" description="Sporulation membrane protein YtrI C-terminal" evidence="2">
    <location>
        <begin position="81"/>
        <end position="164"/>
    </location>
</feature>
<accession>A0ABY9KTB1</accession>
<keyword evidence="4" id="KW-1185">Reference proteome</keyword>
<dbReference type="EMBL" id="CP129113">
    <property type="protein sequence ID" value="WLV23780.1"/>
    <property type="molecule type" value="Genomic_DNA"/>
</dbReference>
<keyword evidence="1" id="KW-0812">Transmembrane</keyword>
<dbReference type="NCBIfam" id="NF041479">
    <property type="entry name" value="spor_membprot_YtrI"/>
    <property type="match status" value="1"/>
</dbReference>
<protein>
    <recommendedName>
        <fullName evidence="2">Sporulation membrane protein YtrI C-terminal domain-containing protein</fullName>
    </recommendedName>
</protein>
<evidence type="ECO:0000256" key="1">
    <source>
        <dbReference type="SAM" id="Phobius"/>
    </source>
</evidence>
<keyword evidence="1" id="KW-1133">Transmembrane helix</keyword>